<gene>
    <name evidence="2" type="ORF">CVT63_06870</name>
</gene>
<dbReference type="EMBL" id="PHEX01000068">
    <property type="protein sequence ID" value="PKQ27650.1"/>
    <property type="molecule type" value="Genomic_DNA"/>
</dbReference>
<name>A0A2N3G4J7_9ACTN</name>
<organism evidence="2 3">
    <name type="scientific">Candidatus Anoxymicrobium japonicum</name>
    <dbReference type="NCBI Taxonomy" id="2013648"/>
    <lineage>
        <taxon>Bacteria</taxon>
        <taxon>Bacillati</taxon>
        <taxon>Actinomycetota</taxon>
        <taxon>Candidatus Geothermincolia</taxon>
        <taxon>Candidatus Geothermincolales</taxon>
        <taxon>Candidatus Anoxymicrobiaceae</taxon>
        <taxon>Candidatus Anoxymicrobium</taxon>
    </lineage>
</organism>
<feature type="transmembrane region" description="Helical" evidence="1">
    <location>
        <begin position="6"/>
        <end position="22"/>
    </location>
</feature>
<keyword evidence="1" id="KW-0472">Membrane</keyword>
<dbReference type="Proteomes" id="UP000233654">
    <property type="component" value="Unassembled WGS sequence"/>
</dbReference>
<comment type="caution">
    <text evidence="2">The sequence shown here is derived from an EMBL/GenBank/DDBJ whole genome shotgun (WGS) entry which is preliminary data.</text>
</comment>
<evidence type="ECO:0000313" key="2">
    <source>
        <dbReference type="EMBL" id="PKQ27650.1"/>
    </source>
</evidence>
<keyword evidence="1" id="KW-0812">Transmembrane</keyword>
<accession>A0A2N3G4J7</accession>
<dbReference type="AlphaFoldDB" id="A0A2N3G4J7"/>
<proteinExistence type="predicted"/>
<reference evidence="2 3" key="1">
    <citation type="journal article" date="2017" name="ISME J.">
        <title>Potential for microbial H2 and metal transformations associated with novel bacteria and archaea in deep terrestrial subsurface sediments.</title>
        <authorList>
            <person name="Hernsdorf A.W."/>
            <person name="Amano Y."/>
            <person name="Miyakawa K."/>
            <person name="Ise K."/>
            <person name="Suzuki Y."/>
            <person name="Anantharaman K."/>
            <person name="Probst A."/>
            <person name="Burstein D."/>
            <person name="Thomas B.C."/>
            <person name="Banfield J.F."/>
        </authorList>
    </citation>
    <scope>NUCLEOTIDE SEQUENCE [LARGE SCALE GENOMIC DNA]</scope>
    <source>
        <strain evidence="2">HGW-Actinobacteria-3</strain>
    </source>
</reference>
<evidence type="ECO:0000313" key="3">
    <source>
        <dbReference type="Proteomes" id="UP000233654"/>
    </source>
</evidence>
<evidence type="ECO:0000256" key="1">
    <source>
        <dbReference type="SAM" id="Phobius"/>
    </source>
</evidence>
<protein>
    <submittedName>
        <fullName evidence="2">Uncharacterized protein</fullName>
    </submittedName>
</protein>
<keyword evidence="1" id="KW-1133">Transmembrane helix</keyword>
<sequence length="155" mass="17800">MEILLLLFLVLGAGVVFLPEFLKERELNSPVDTVSDFQRGMMTLALSTHTYQPRGHYHSQTSESEPYFRRSRYTEQFDDAPDIFVPYPSNKARINMETRRNRILGLLLIVVLSTAIMGLIPGLKWIIPLHIGILTILAIYIALAILVPHKEIRRR</sequence>
<feature type="transmembrane region" description="Helical" evidence="1">
    <location>
        <begin position="126"/>
        <end position="147"/>
    </location>
</feature>
<feature type="transmembrane region" description="Helical" evidence="1">
    <location>
        <begin position="103"/>
        <end position="120"/>
    </location>
</feature>